<proteinExistence type="inferred from homology"/>
<protein>
    <recommendedName>
        <fullName evidence="4">Peptidase S1 domain-containing protein</fullName>
    </recommendedName>
</protein>
<feature type="signal peptide" evidence="3">
    <location>
        <begin position="1"/>
        <end position="25"/>
    </location>
</feature>
<keyword evidence="6" id="KW-1185">Reference proteome</keyword>
<dbReference type="InterPro" id="IPR018114">
    <property type="entry name" value="TRYPSIN_HIS"/>
</dbReference>
<gene>
    <name evidence="5" type="ORF">WMSIL1_LOCUS4564</name>
</gene>
<dbReference type="CDD" id="cd00190">
    <property type="entry name" value="Tryp_SPc"/>
    <property type="match status" value="1"/>
</dbReference>
<dbReference type="Gene3D" id="2.40.10.10">
    <property type="entry name" value="Trypsin-like serine proteases"/>
    <property type="match status" value="1"/>
</dbReference>
<dbReference type="GO" id="GO:0006508">
    <property type="term" value="P:proteolysis"/>
    <property type="evidence" value="ECO:0007669"/>
    <property type="project" value="InterPro"/>
</dbReference>
<evidence type="ECO:0000256" key="1">
    <source>
        <dbReference type="ARBA" id="ARBA00023157"/>
    </source>
</evidence>
<dbReference type="GO" id="GO:0004252">
    <property type="term" value="F:serine-type endopeptidase activity"/>
    <property type="evidence" value="ECO:0007669"/>
    <property type="project" value="InterPro"/>
</dbReference>
<dbReference type="Pfam" id="PF00089">
    <property type="entry name" value="Trypsin"/>
    <property type="match status" value="1"/>
</dbReference>
<evidence type="ECO:0000256" key="2">
    <source>
        <dbReference type="ARBA" id="ARBA00024195"/>
    </source>
</evidence>
<evidence type="ECO:0000259" key="4">
    <source>
        <dbReference type="PROSITE" id="PS50240"/>
    </source>
</evidence>
<dbReference type="EMBL" id="CABIJS010000123">
    <property type="protein sequence ID" value="VUZ44143.1"/>
    <property type="molecule type" value="Genomic_DNA"/>
</dbReference>
<dbReference type="PROSITE" id="PS00134">
    <property type="entry name" value="TRYPSIN_HIS"/>
    <property type="match status" value="1"/>
</dbReference>
<dbReference type="AlphaFoldDB" id="A0A564YC34"/>
<dbReference type="PROSITE" id="PS50240">
    <property type="entry name" value="TRYPSIN_DOM"/>
    <property type="match status" value="1"/>
</dbReference>
<dbReference type="SMART" id="SM00020">
    <property type="entry name" value="Tryp_SPc"/>
    <property type="match status" value="1"/>
</dbReference>
<reference evidence="5 6" key="1">
    <citation type="submission" date="2019-07" db="EMBL/GenBank/DDBJ databases">
        <authorList>
            <person name="Jastrzebski P J."/>
            <person name="Paukszto L."/>
            <person name="Jastrzebski P J."/>
        </authorList>
    </citation>
    <scope>NUCLEOTIDE SEQUENCE [LARGE SCALE GENOMIC DNA]</scope>
    <source>
        <strain evidence="5 6">WMS-il1</strain>
    </source>
</reference>
<dbReference type="InterPro" id="IPR009003">
    <property type="entry name" value="Peptidase_S1_PA"/>
</dbReference>
<name>A0A564YC34_HYMDI</name>
<dbReference type="InterPro" id="IPR001254">
    <property type="entry name" value="Trypsin_dom"/>
</dbReference>
<accession>A0A564YC34</accession>
<evidence type="ECO:0000256" key="3">
    <source>
        <dbReference type="SAM" id="SignalP"/>
    </source>
</evidence>
<dbReference type="PANTHER" id="PTHR24256">
    <property type="entry name" value="TRYPTASE-RELATED"/>
    <property type="match status" value="1"/>
</dbReference>
<keyword evidence="3" id="KW-0732">Signal</keyword>
<feature type="chain" id="PRO_5022082934" description="Peptidase S1 domain-containing protein" evidence="3">
    <location>
        <begin position="26"/>
        <end position="403"/>
    </location>
</feature>
<evidence type="ECO:0000313" key="6">
    <source>
        <dbReference type="Proteomes" id="UP000321570"/>
    </source>
</evidence>
<dbReference type="SUPFAM" id="SSF50494">
    <property type="entry name" value="Trypsin-like serine proteases"/>
    <property type="match status" value="1"/>
</dbReference>
<organism evidence="5 6">
    <name type="scientific">Hymenolepis diminuta</name>
    <name type="common">Rat tapeworm</name>
    <dbReference type="NCBI Taxonomy" id="6216"/>
    <lineage>
        <taxon>Eukaryota</taxon>
        <taxon>Metazoa</taxon>
        <taxon>Spiralia</taxon>
        <taxon>Lophotrochozoa</taxon>
        <taxon>Platyhelminthes</taxon>
        <taxon>Cestoda</taxon>
        <taxon>Eucestoda</taxon>
        <taxon>Cyclophyllidea</taxon>
        <taxon>Hymenolepididae</taxon>
        <taxon>Hymenolepis</taxon>
    </lineage>
</organism>
<dbReference type="InterPro" id="IPR001314">
    <property type="entry name" value="Peptidase_S1A"/>
</dbReference>
<comment type="similarity">
    <text evidence="2">Belongs to the peptidase S1 family. CLIP subfamily.</text>
</comment>
<dbReference type="InterPro" id="IPR051487">
    <property type="entry name" value="Ser/Thr_Proteases_Immune/Dev"/>
</dbReference>
<keyword evidence="1" id="KW-1015">Disulfide bond</keyword>
<sequence>MFIFLQCFILHLTLILTFQKTTVSANYFIESEDVKNYSKTVTMEINRETTEEGERKDKMEDFDSNVLLSAVEGDYGNPEMYLPNKFTVERMELQEKTDNSNYTDHSGEILTDSAKDPFPYEHNPFLKTHRSTCGLKQNTQLKIIGGQEAKPHSWPWMVGLYRAQLIREGRTIKLGIQPHPFCGASLISPRHLVTASHCVMNLSRGAVFDSKHKWIQPEQYLPFSIVAKLGDHNTLHEEELSEEYLVQEVMHFQEESIFLDNDISLIKLTQPVTFSKAIQPICVPPPTYELPAGAKCTTVGWGCTKRDGVSGSPVLKEEELTVMPLDICRGFNPLVHDGQICAGGAYKTGGKGDSGGGFYCKLSPEDDQWYLFGVTSIGTPMPGPTIFASVPPLSNWINKNVDE</sequence>
<dbReference type="Proteomes" id="UP000321570">
    <property type="component" value="Unassembled WGS sequence"/>
</dbReference>
<dbReference type="InterPro" id="IPR043504">
    <property type="entry name" value="Peptidase_S1_PA_chymotrypsin"/>
</dbReference>
<feature type="domain" description="Peptidase S1" evidence="4">
    <location>
        <begin position="143"/>
        <end position="402"/>
    </location>
</feature>
<evidence type="ECO:0000313" key="5">
    <source>
        <dbReference type="EMBL" id="VUZ44143.1"/>
    </source>
</evidence>
<dbReference type="PRINTS" id="PR00722">
    <property type="entry name" value="CHYMOTRYPSIN"/>
</dbReference>